<organism evidence="3 4">
    <name type="scientific">Rhizophagus irregularis (strain DAOM 181602 / DAOM 197198 / MUCL 43194)</name>
    <name type="common">Arbuscular mycorrhizal fungus</name>
    <name type="synonym">Glomus intraradices</name>
    <dbReference type="NCBI Taxonomy" id="747089"/>
    <lineage>
        <taxon>Eukaryota</taxon>
        <taxon>Fungi</taxon>
        <taxon>Fungi incertae sedis</taxon>
        <taxon>Mucoromycota</taxon>
        <taxon>Glomeromycotina</taxon>
        <taxon>Glomeromycetes</taxon>
        <taxon>Glomerales</taxon>
        <taxon>Glomeraceae</taxon>
        <taxon>Rhizophagus</taxon>
    </lineage>
</organism>
<protein>
    <submittedName>
        <fullName evidence="3">Uncharacterized protein</fullName>
    </submittedName>
</protein>
<accession>A0A2P4QVF3</accession>
<dbReference type="Proteomes" id="UP000018888">
    <property type="component" value="Unassembled WGS sequence"/>
</dbReference>
<keyword evidence="1" id="KW-0175">Coiled coil</keyword>
<evidence type="ECO:0000256" key="2">
    <source>
        <dbReference type="SAM" id="MobiDB-lite"/>
    </source>
</evidence>
<evidence type="ECO:0000313" key="3">
    <source>
        <dbReference type="EMBL" id="POG81607.1"/>
    </source>
</evidence>
<sequence length="689" mass="78501">MTIDELYRKILRIGRQANYRSKELPSQQIYEFSPVSAPQQHGIFLEDMQKAIQNALAQQKTENQTLIKKVTELQSQMTQQAQVSALQTVEPVRQPRGPPSSLQTEEGLKNYYASEYLKEIGVLNKAKLDADYLVKPFQRPRQQRNNNSARIDRMEEGLNETRDAVNELRGISHKLAGNTNAISPSKSSQPKTYDELLPKLLPAMRKMCLSQNLRTVEALEWKVNKPSKFAVKGNSKYISEALGWYTNVAVTLKNMKGNPIITIVGNYACVDNGITEIRKVKSISDPIKNQFCIEDHEKTYIISTFSKFLIVKDLPKKEQDQVSTNSSSLTVVLAVKPLSFSPQLTRFLRRDSTLAFQDVSDKLSEEEITSFLLFFSTILVASVTDFSSILTFFFQPFFFGISVAGRDIDDTSDTALRVIQSSVGFWTCPIGFFNWTILDCPKPVLDIVLDIVLDSLKLLKNREKKRIQDDFDKSKNENKKLSDQMHQFGEKIRQLHSEKNELILQITHKDISLADAKSRFTIKSEEIRMYVSLVQDDLSEMDSIKRKLELKNVELTSENIVTAQKALIEKDSLLQEVNYHLAEQIPKTSSEPEQILKELHNGVIGGISELEQACNRLYNSITNYIHLKVIYSQSDTQKNQKTGLPSMKLHLLNMDEVTKHESSQNVGHLAMTWTFAITSRTMSNREPIK</sequence>
<evidence type="ECO:0000313" key="4">
    <source>
        <dbReference type="Proteomes" id="UP000018888"/>
    </source>
</evidence>
<keyword evidence="4" id="KW-1185">Reference proteome</keyword>
<comment type="caution">
    <text evidence="3">The sequence shown here is derived from an EMBL/GenBank/DDBJ whole genome shotgun (WGS) entry which is preliminary data.</text>
</comment>
<reference evidence="3 4" key="1">
    <citation type="journal article" date="2013" name="Proc. Natl. Acad. Sci. U.S.A.">
        <title>Genome of an arbuscular mycorrhizal fungus provides insight into the oldest plant symbiosis.</title>
        <authorList>
            <person name="Tisserant E."/>
            <person name="Malbreil M."/>
            <person name="Kuo A."/>
            <person name="Kohler A."/>
            <person name="Symeonidi A."/>
            <person name="Balestrini R."/>
            <person name="Charron P."/>
            <person name="Duensing N."/>
            <person name="Frei Dit Frey N."/>
            <person name="Gianinazzi-Pearson V."/>
            <person name="Gilbert L.B."/>
            <person name="Handa Y."/>
            <person name="Herr J.R."/>
            <person name="Hijri M."/>
            <person name="Koul R."/>
            <person name="Kawaguchi M."/>
            <person name="Krajinski F."/>
            <person name="Lammers P.J."/>
            <person name="Masclaux F.G."/>
            <person name="Murat C."/>
            <person name="Morin E."/>
            <person name="Ndikumana S."/>
            <person name="Pagni M."/>
            <person name="Petitpierre D."/>
            <person name="Requena N."/>
            <person name="Rosikiewicz P."/>
            <person name="Riley R."/>
            <person name="Saito K."/>
            <person name="San Clemente H."/>
            <person name="Shapiro H."/>
            <person name="van Tuinen D."/>
            <person name="Becard G."/>
            <person name="Bonfante P."/>
            <person name="Paszkowski U."/>
            <person name="Shachar-Hill Y.Y."/>
            <person name="Tuskan G.A."/>
            <person name="Young P.W."/>
            <person name="Sanders I.R."/>
            <person name="Henrissat B."/>
            <person name="Rensing S.A."/>
            <person name="Grigoriev I.V."/>
            <person name="Corradi N."/>
            <person name="Roux C."/>
            <person name="Martin F."/>
        </authorList>
    </citation>
    <scope>NUCLEOTIDE SEQUENCE [LARGE SCALE GENOMIC DNA]</scope>
    <source>
        <strain evidence="3 4">DAOM 197198</strain>
    </source>
</reference>
<feature type="coiled-coil region" evidence="1">
    <location>
        <begin position="45"/>
        <end position="76"/>
    </location>
</feature>
<proteinExistence type="predicted"/>
<name>A0A2P4QVF3_RHIID</name>
<feature type="coiled-coil region" evidence="1">
    <location>
        <begin position="464"/>
        <end position="498"/>
    </location>
</feature>
<dbReference type="AlphaFoldDB" id="A0A2P4QVF3"/>
<reference evidence="3 4" key="2">
    <citation type="journal article" date="2018" name="New Phytol.">
        <title>High intraspecific genome diversity in the model arbuscular mycorrhizal symbiont Rhizophagus irregularis.</title>
        <authorList>
            <person name="Chen E.C.H."/>
            <person name="Morin E."/>
            <person name="Beaudet D."/>
            <person name="Noel J."/>
            <person name="Yildirir G."/>
            <person name="Ndikumana S."/>
            <person name="Charron P."/>
            <person name="St-Onge C."/>
            <person name="Giorgi J."/>
            <person name="Kruger M."/>
            <person name="Marton T."/>
            <person name="Ropars J."/>
            <person name="Grigoriev I.V."/>
            <person name="Hainaut M."/>
            <person name="Henrissat B."/>
            <person name="Roux C."/>
            <person name="Martin F."/>
            <person name="Corradi N."/>
        </authorList>
    </citation>
    <scope>NUCLEOTIDE SEQUENCE [LARGE SCALE GENOMIC DNA]</scope>
    <source>
        <strain evidence="3 4">DAOM 197198</strain>
    </source>
</reference>
<feature type="region of interest" description="Disordered" evidence="2">
    <location>
        <begin position="139"/>
        <end position="158"/>
    </location>
</feature>
<gene>
    <name evidence="3" type="ORF">GLOIN_2v1763195</name>
</gene>
<dbReference type="VEuPathDB" id="FungiDB:RhiirFUN_001203"/>
<dbReference type="EMBL" id="AUPC02000010">
    <property type="protein sequence ID" value="POG81607.1"/>
    <property type="molecule type" value="Genomic_DNA"/>
</dbReference>
<dbReference type="VEuPathDB" id="FungiDB:RhiirFUN_000460"/>
<evidence type="ECO:0000256" key="1">
    <source>
        <dbReference type="SAM" id="Coils"/>
    </source>
</evidence>